<protein>
    <recommendedName>
        <fullName evidence="1">Transposase DDE domain-containing protein</fullName>
    </recommendedName>
</protein>
<proteinExistence type="predicted"/>
<name>A0A1V8M1F2_9GAMM</name>
<reference evidence="2 3" key="1">
    <citation type="submission" date="2015-12" db="EMBL/GenBank/DDBJ databases">
        <authorList>
            <person name="Shamseldin A."/>
            <person name="Moawad H."/>
            <person name="Abd El-Rahim W.M."/>
            <person name="Sadowsky M.J."/>
        </authorList>
    </citation>
    <scope>NUCLEOTIDE SEQUENCE [LARGE SCALE GENOMIC DNA]</scope>
    <source>
        <strain evidence="2 3">WF1</strain>
    </source>
</reference>
<sequence>MRLGKPHQWVGFYRFELPIIVDDRSEILLFTIITRGHADDRKPVPRLSKNIIRKLYEREYIAKKLTVLLASDDV</sequence>
<comment type="caution">
    <text evidence="2">The sequence shown here is derived from an EMBL/GenBank/DDBJ whole genome shotgun (WGS) entry which is preliminary data.</text>
</comment>
<accession>A0A1V8M1F2</accession>
<dbReference type="OrthoDB" id="5620529at2"/>
<organism evidence="2 3">
    <name type="scientific">Methyloprofundus sedimenti</name>
    <dbReference type="NCBI Taxonomy" id="1420851"/>
    <lineage>
        <taxon>Bacteria</taxon>
        <taxon>Pseudomonadati</taxon>
        <taxon>Pseudomonadota</taxon>
        <taxon>Gammaproteobacteria</taxon>
        <taxon>Methylococcales</taxon>
        <taxon>Methylococcaceae</taxon>
        <taxon>Methyloprofundus</taxon>
    </lineage>
</organism>
<evidence type="ECO:0000259" key="1">
    <source>
        <dbReference type="Pfam" id="PF13612"/>
    </source>
</evidence>
<gene>
    <name evidence="2" type="ORF">AU255_17800</name>
</gene>
<dbReference type="Proteomes" id="UP000191980">
    <property type="component" value="Unassembled WGS sequence"/>
</dbReference>
<keyword evidence="3" id="KW-1185">Reference proteome</keyword>
<evidence type="ECO:0000313" key="2">
    <source>
        <dbReference type="EMBL" id="OQK15326.1"/>
    </source>
</evidence>
<evidence type="ECO:0000313" key="3">
    <source>
        <dbReference type="Proteomes" id="UP000191980"/>
    </source>
</evidence>
<dbReference type="InterPro" id="IPR025668">
    <property type="entry name" value="Tnp_DDE_dom"/>
</dbReference>
<dbReference type="AlphaFoldDB" id="A0A1V8M1F2"/>
<dbReference type="Pfam" id="PF13612">
    <property type="entry name" value="DDE_Tnp_1_3"/>
    <property type="match status" value="1"/>
</dbReference>
<dbReference type="EMBL" id="LPUF01000004">
    <property type="protein sequence ID" value="OQK15326.1"/>
    <property type="molecule type" value="Genomic_DNA"/>
</dbReference>
<feature type="domain" description="Transposase DDE" evidence="1">
    <location>
        <begin position="12"/>
        <end position="74"/>
    </location>
</feature>